<keyword evidence="10" id="KW-1185">Reference proteome</keyword>
<dbReference type="InterPro" id="IPR018584">
    <property type="entry name" value="GT87"/>
</dbReference>
<feature type="transmembrane region" description="Helical" evidence="8">
    <location>
        <begin position="288"/>
        <end position="307"/>
    </location>
</feature>
<feature type="transmembrane region" description="Helical" evidence="8">
    <location>
        <begin position="341"/>
        <end position="359"/>
    </location>
</feature>
<dbReference type="EMBL" id="JBIQWL010000003">
    <property type="protein sequence ID" value="MFH8250815.1"/>
    <property type="molecule type" value="Genomic_DNA"/>
</dbReference>
<evidence type="ECO:0000256" key="3">
    <source>
        <dbReference type="ARBA" id="ARBA00022679"/>
    </source>
</evidence>
<feature type="transmembrane region" description="Helical" evidence="8">
    <location>
        <begin position="180"/>
        <end position="200"/>
    </location>
</feature>
<gene>
    <name evidence="9" type="ORF">ACH3VR_10655</name>
</gene>
<name>A0ABW7Q7W1_9MICO</name>
<reference evidence="9 10" key="1">
    <citation type="submission" date="2024-09" db="EMBL/GenBank/DDBJ databases">
        <authorList>
            <person name="Pan X."/>
        </authorList>
    </citation>
    <scope>NUCLEOTIDE SEQUENCE [LARGE SCALE GENOMIC DNA]</scope>
    <source>
        <strain evidence="9 10">B2969</strain>
    </source>
</reference>
<dbReference type="Proteomes" id="UP001610861">
    <property type="component" value="Unassembled WGS sequence"/>
</dbReference>
<evidence type="ECO:0000313" key="10">
    <source>
        <dbReference type="Proteomes" id="UP001610861"/>
    </source>
</evidence>
<protein>
    <submittedName>
        <fullName evidence="9">Glycosyltransferase 87 family protein</fullName>
    </submittedName>
</protein>
<evidence type="ECO:0000256" key="1">
    <source>
        <dbReference type="ARBA" id="ARBA00004651"/>
    </source>
</evidence>
<feature type="transmembrane region" description="Helical" evidence="8">
    <location>
        <begin position="259"/>
        <end position="281"/>
    </location>
</feature>
<feature type="transmembrane region" description="Helical" evidence="8">
    <location>
        <begin position="365"/>
        <end position="386"/>
    </location>
</feature>
<keyword evidence="3" id="KW-0808">Transferase</keyword>
<evidence type="ECO:0000313" key="9">
    <source>
        <dbReference type="EMBL" id="MFH8250815.1"/>
    </source>
</evidence>
<evidence type="ECO:0000256" key="6">
    <source>
        <dbReference type="ARBA" id="ARBA00023136"/>
    </source>
</evidence>
<keyword evidence="4 8" id="KW-0812">Transmembrane</keyword>
<feature type="transmembrane region" description="Helical" evidence="8">
    <location>
        <begin position="111"/>
        <end position="129"/>
    </location>
</feature>
<evidence type="ECO:0000256" key="5">
    <source>
        <dbReference type="ARBA" id="ARBA00022989"/>
    </source>
</evidence>
<comment type="caution">
    <text evidence="9">The sequence shown here is derived from an EMBL/GenBank/DDBJ whole genome shotgun (WGS) entry which is preliminary data.</text>
</comment>
<sequence length="407" mass="43748">MSRRAVLWIAFVVVHVSVAVLGFLLPNEPMGDVYRVYEPWSLEAIEGRGIVGITESWVYPQLALVPMVLAHAFAWIAGYEVGWAILVTLSDALAFAMLVGRGRSTGRWVGAWFWLAFIAVLGPVGMYRLDGITVPLALAGSLWLVGRPWLGSALLAVATWIKVWPAALIAAALIAVRRRLAVLGGAIAVSAAVIAVVLAAGGGANLFGFVGDQTDRGLQLEAPISSFYLWQAVASMPGSFIYYDQDLLTFQVTGPGVDALIAVMTPLLVLAVGTVAAIGAYKAWRGASFAALFPALSLGLVLAFIVFNKVGSPQYMTWIAAPLVVGLVIDRHRWWKPATLGLVIAGFTLGVYPLAYYSLLLAWPFPASLLTIRNALLVVLFVWMVARLTRVQIHPHVHAARRAKALA</sequence>
<proteinExistence type="inferred from homology"/>
<keyword evidence="2" id="KW-1003">Cell membrane</keyword>
<evidence type="ECO:0000256" key="8">
    <source>
        <dbReference type="SAM" id="Phobius"/>
    </source>
</evidence>
<organism evidence="9 10">
    <name type="scientific">Microbacterium alkaliflavum</name>
    <dbReference type="NCBI Taxonomy" id="3248839"/>
    <lineage>
        <taxon>Bacteria</taxon>
        <taxon>Bacillati</taxon>
        <taxon>Actinomycetota</taxon>
        <taxon>Actinomycetes</taxon>
        <taxon>Micrococcales</taxon>
        <taxon>Microbacteriaceae</taxon>
        <taxon>Microbacterium</taxon>
    </lineage>
</organism>
<evidence type="ECO:0000256" key="7">
    <source>
        <dbReference type="ARBA" id="ARBA00024033"/>
    </source>
</evidence>
<keyword evidence="6 8" id="KW-0472">Membrane</keyword>
<keyword evidence="5 8" id="KW-1133">Transmembrane helix</keyword>
<evidence type="ECO:0000256" key="4">
    <source>
        <dbReference type="ARBA" id="ARBA00022692"/>
    </source>
</evidence>
<comment type="similarity">
    <text evidence="7">Belongs to the glycosyltransferase 87 family.</text>
</comment>
<accession>A0ABW7Q7W1</accession>
<dbReference type="RefSeq" id="WP_396640764.1">
    <property type="nucleotide sequence ID" value="NZ_JBIQWL010000003.1"/>
</dbReference>
<comment type="subcellular location">
    <subcellularLocation>
        <location evidence="1">Cell membrane</location>
        <topology evidence="1">Multi-pass membrane protein</topology>
    </subcellularLocation>
</comment>
<dbReference type="Pfam" id="PF09594">
    <property type="entry name" value="GT87"/>
    <property type="match status" value="1"/>
</dbReference>
<feature type="transmembrane region" description="Helical" evidence="8">
    <location>
        <begin position="6"/>
        <end position="25"/>
    </location>
</feature>
<evidence type="ECO:0000256" key="2">
    <source>
        <dbReference type="ARBA" id="ARBA00022475"/>
    </source>
</evidence>
<feature type="transmembrane region" description="Helical" evidence="8">
    <location>
        <begin position="149"/>
        <end position="173"/>
    </location>
</feature>
<feature type="transmembrane region" description="Helical" evidence="8">
    <location>
        <begin position="313"/>
        <end position="329"/>
    </location>
</feature>